<dbReference type="OrthoDB" id="8191442at2759"/>
<dbReference type="EMBL" id="LR824017">
    <property type="protein sequence ID" value="CAD0201364.1"/>
    <property type="molecule type" value="Genomic_DNA"/>
</dbReference>
<reference evidence="1" key="1">
    <citation type="submission" date="2021-12" db="EMBL/GenBank/DDBJ databases">
        <authorList>
            <person name="King R."/>
        </authorList>
    </citation>
    <scope>NUCLEOTIDE SEQUENCE</scope>
</reference>
<organism evidence="1 2">
    <name type="scientific">Chrysodeixis includens</name>
    <name type="common">Soybean looper</name>
    <name type="synonym">Pseudoplusia includens</name>
    <dbReference type="NCBI Taxonomy" id="689277"/>
    <lineage>
        <taxon>Eukaryota</taxon>
        <taxon>Metazoa</taxon>
        <taxon>Ecdysozoa</taxon>
        <taxon>Arthropoda</taxon>
        <taxon>Hexapoda</taxon>
        <taxon>Insecta</taxon>
        <taxon>Pterygota</taxon>
        <taxon>Neoptera</taxon>
        <taxon>Endopterygota</taxon>
        <taxon>Lepidoptera</taxon>
        <taxon>Glossata</taxon>
        <taxon>Ditrysia</taxon>
        <taxon>Noctuoidea</taxon>
        <taxon>Noctuidae</taxon>
        <taxon>Plusiinae</taxon>
        <taxon>Chrysodeixis</taxon>
    </lineage>
</organism>
<dbReference type="AlphaFoldDB" id="A0A9N8KXL0"/>
<evidence type="ECO:0000313" key="2">
    <source>
        <dbReference type="Proteomes" id="UP001154114"/>
    </source>
</evidence>
<name>A0A9N8KXL0_CHRIL</name>
<evidence type="ECO:0000313" key="1">
    <source>
        <dbReference type="EMBL" id="CAD0201364.1"/>
    </source>
</evidence>
<accession>A0A9N8KXL0</accession>
<gene>
    <name evidence="1" type="ORF">CINC_LOCUS3037</name>
</gene>
<protein>
    <submittedName>
        <fullName evidence="1">Uncharacterized protein</fullName>
    </submittedName>
</protein>
<proteinExistence type="predicted"/>
<sequence length="246" mass="29986">MGRLSETTEERSGAEPSFLLPFRNTEAVIFISKTHTTFEKLVFAVGIELETIDFGSPTALLLGYHSFKFFQRYFYRFVPNPRCASPTPTWLVFVHKLGTKSATRSSGSYVMYRTLDLFEESRWQNQRNKQEKEDFEKRGSQRKRYENIKNNAELWAVKQEKNRKSYIRRKEQKKQLPINEMPPREQRLQRKRWRTNFKTYYLKKKQVIHKMEAIRRMQQIPQWHCMRYRKFQLHGHCNRWLMMRRT</sequence>
<dbReference type="Proteomes" id="UP001154114">
    <property type="component" value="Chromosome 14"/>
</dbReference>
<keyword evidence="2" id="KW-1185">Reference proteome</keyword>